<keyword evidence="4" id="KW-0206">Cytoskeleton</keyword>
<feature type="compositionally biased region" description="Acidic residues" evidence="6">
    <location>
        <begin position="453"/>
        <end position="463"/>
    </location>
</feature>
<dbReference type="OrthoDB" id="272202at2759"/>
<dbReference type="Proteomes" id="UP000009168">
    <property type="component" value="Unassembled WGS sequence"/>
</dbReference>
<dbReference type="InterPro" id="IPR006802">
    <property type="entry name" value="Radial_spoke"/>
</dbReference>
<dbReference type="GO" id="GO:0060294">
    <property type="term" value="P:cilium movement involved in cell motility"/>
    <property type="evidence" value="ECO:0007669"/>
    <property type="project" value="InterPro"/>
</dbReference>
<proteinExistence type="predicted"/>
<dbReference type="KEGG" id="tet:TTHERM_00444180"/>
<dbReference type="GO" id="GO:0035082">
    <property type="term" value="P:axoneme assembly"/>
    <property type="evidence" value="ECO:0007669"/>
    <property type="project" value="TreeGrafter"/>
</dbReference>
<evidence type="ECO:0000256" key="4">
    <source>
        <dbReference type="ARBA" id="ARBA00023212"/>
    </source>
</evidence>
<keyword evidence="2" id="KW-0963">Cytoplasm</keyword>
<reference evidence="8" key="1">
    <citation type="journal article" date="2006" name="PLoS Biol.">
        <title>Macronuclear genome sequence of the ciliate Tetrahymena thermophila, a model eukaryote.</title>
        <authorList>
            <person name="Eisen J.A."/>
            <person name="Coyne R.S."/>
            <person name="Wu M."/>
            <person name="Wu D."/>
            <person name="Thiagarajan M."/>
            <person name="Wortman J.R."/>
            <person name="Badger J.H."/>
            <person name="Ren Q."/>
            <person name="Amedeo P."/>
            <person name="Jones K.M."/>
            <person name="Tallon L.J."/>
            <person name="Delcher A.L."/>
            <person name="Salzberg S.L."/>
            <person name="Silva J.C."/>
            <person name="Haas B.J."/>
            <person name="Majoros W.H."/>
            <person name="Farzad M."/>
            <person name="Carlton J.M."/>
            <person name="Smith R.K. Jr."/>
            <person name="Garg J."/>
            <person name="Pearlman R.E."/>
            <person name="Karrer K.M."/>
            <person name="Sun L."/>
            <person name="Manning G."/>
            <person name="Elde N.C."/>
            <person name="Turkewitz A.P."/>
            <person name="Asai D.J."/>
            <person name="Wilkes D.E."/>
            <person name="Wang Y."/>
            <person name="Cai H."/>
            <person name="Collins K."/>
            <person name="Stewart B.A."/>
            <person name="Lee S.R."/>
            <person name="Wilamowska K."/>
            <person name="Weinberg Z."/>
            <person name="Ruzzo W.L."/>
            <person name="Wloga D."/>
            <person name="Gaertig J."/>
            <person name="Frankel J."/>
            <person name="Tsao C.-C."/>
            <person name="Gorovsky M.A."/>
            <person name="Keeling P.J."/>
            <person name="Waller R.F."/>
            <person name="Patron N.J."/>
            <person name="Cherry J.M."/>
            <person name="Stover N.A."/>
            <person name="Krieger C.J."/>
            <person name="del Toro C."/>
            <person name="Ryder H.F."/>
            <person name="Williamson S.C."/>
            <person name="Barbeau R.A."/>
            <person name="Hamilton E.P."/>
            <person name="Orias E."/>
        </authorList>
    </citation>
    <scope>NUCLEOTIDE SEQUENCE [LARGE SCALE GENOMIC DNA]</scope>
    <source>
        <strain evidence="8">SB210</strain>
    </source>
</reference>
<keyword evidence="3" id="KW-0969">Cilium</keyword>
<keyword evidence="5" id="KW-0966">Cell projection</keyword>
<dbReference type="EMBL" id="GG662504">
    <property type="protein sequence ID" value="EAS03035.2"/>
    <property type="molecule type" value="Genomic_DNA"/>
</dbReference>
<gene>
    <name evidence="7" type="ORF">TTHERM_00444180</name>
</gene>
<feature type="compositionally biased region" description="Acidic residues" evidence="6">
    <location>
        <begin position="430"/>
        <end position="441"/>
    </location>
</feature>
<name>I7M3F3_TETTS</name>
<evidence type="ECO:0000256" key="2">
    <source>
        <dbReference type="ARBA" id="ARBA00022490"/>
    </source>
</evidence>
<dbReference type="GO" id="GO:0001534">
    <property type="term" value="C:radial spoke"/>
    <property type="evidence" value="ECO:0007669"/>
    <property type="project" value="InterPro"/>
</dbReference>
<feature type="region of interest" description="Disordered" evidence="6">
    <location>
        <begin position="330"/>
        <end position="362"/>
    </location>
</feature>
<evidence type="ECO:0000313" key="8">
    <source>
        <dbReference type="Proteomes" id="UP000009168"/>
    </source>
</evidence>
<feature type="region of interest" description="Disordered" evidence="6">
    <location>
        <begin position="422"/>
        <end position="463"/>
    </location>
</feature>
<evidence type="ECO:0000256" key="5">
    <source>
        <dbReference type="ARBA" id="ARBA00023273"/>
    </source>
</evidence>
<dbReference type="PANTHER" id="PTHR13159:SF0">
    <property type="entry name" value="RADIAL SPOKE HEAD 6 HOMOLOG A"/>
    <property type="match status" value="1"/>
</dbReference>
<feature type="compositionally biased region" description="Basic and acidic residues" evidence="6">
    <location>
        <begin position="337"/>
        <end position="349"/>
    </location>
</feature>
<dbReference type="STRING" id="312017.I7M3F3"/>
<dbReference type="GeneID" id="7834606"/>
<evidence type="ECO:0000256" key="3">
    <source>
        <dbReference type="ARBA" id="ARBA00023069"/>
    </source>
</evidence>
<dbReference type="eggNOG" id="ENOG502QSU4">
    <property type="taxonomic scope" value="Eukaryota"/>
</dbReference>
<organism evidence="7 8">
    <name type="scientific">Tetrahymena thermophila (strain SB210)</name>
    <dbReference type="NCBI Taxonomy" id="312017"/>
    <lineage>
        <taxon>Eukaryota</taxon>
        <taxon>Sar</taxon>
        <taxon>Alveolata</taxon>
        <taxon>Ciliophora</taxon>
        <taxon>Intramacronucleata</taxon>
        <taxon>Oligohymenophorea</taxon>
        <taxon>Hymenostomatida</taxon>
        <taxon>Tetrahymenina</taxon>
        <taxon>Tetrahymenidae</taxon>
        <taxon>Tetrahymena</taxon>
    </lineage>
</organism>
<dbReference type="PANTHER" id="PTHR13159">
    <property type="entry name" value="RADIAL SPOKEHEAD-RELATED"/>
    <property type="match status" value="1"/>
</dbReference>
<evidence type="ECO:0000313" key="7">
    <source>
        <dbReference type="EMBL" id="EAS03035.2"/>
    </source>
</evidence>
<accession>I7M3F3</accession>
<comment type="subcellular location">
    <subcellularLocation>
        <location evidence="1">Cytoplasm</location>
        <location evidence="1">Cytoskeleton</location>
        <location evidence="1">Cilium axoneme</location>
    </subcellularLocation>
</comment>
<dbReference type="InParanoid" id="I7M3F3"/>
<evidence type="ECO:0000256" key="1">
    <source>
        <dbReference type="ARBA" id="ARBA00004430"/>
    </source>
</evidence>
<evidence type="ECO:0000256" key="6">
    <source>
        <dbReference type="SAM" id="MobiDB-lite"/>
    </source>
</evidence>
<dbReference type="AlphaFoldDB" id="I7M3F3"/>
<sequence>MQQDSQKKLINILKEHKSIDGTPLFKHLVQTIHKLVNEQSKQFKDLEFFELLSDFVKKNNYVNRKPQSDSDVNNIKEQFGQNHEWIQKCQALIKESKAVKSNYSKVLFPDFYNENQMLQMAGIGFGEEESQRIAMSIKKLAEESKASQIRFWGKILCSGKDYYVAEGVTSNENADQLPKDAEKKGEGANFYTFWVTHDVLGEWMELPLVTPQQVVAARQIKYIFTGDLNANVKSYPLFNGKEKHLLKAQIARISCACVLSPKGLYQALDDPEKPNQIELTEEPFKLPEYAELKELTNWVHLHTFLNTQGRATFYIDPTLDQEKQDALQEIANSDENQSERLKEITDEKTPYPGDTENEEPNPNWYVREYGDLQQFNQEEGTAIYGVVVLRNKTWNGHYTVCNNQRWSNIYIGYGLKTNQIPFVPPQPDDLQAEVDDTDEFPEPNHKDPPPKEENEENAQEEQE</sequence>
<dbReference type="Pfam" id="PF04712">
    <property type="entry name" value="Radial_spoke"/>
    <property type="match status" value="2"/>
</dbReference>
<dbReference type="RefSeq" id="XP_001023280.2">
    <property type="nucleotide sequence ID" value="XM_001023280.2"/>
</dbReference>
<feature type="compositionally biased region" description="Basic and acidic residues" evidence="6">
    <location>
        <begin position="442"/>
        <end position="452"/>
    </location>
</feature>
<keyword evidence="8" id="KW-1185">Reference proteome</keyword>
<protein>
    <submittedName>
        <fullName evidence="7">Radial spokehead protein</fullName>
    </submittedName>
</protein>